<proteinExistence type="predicted"/>
<dbReference type="EMBL" id="JADCTT010000006">
    <property type="protein sequence ID" value="KAF9750563.1"/>
    <property type="molecule type" value="Genomic_DNA"/>
</dbReference>
<reference evidence="2" key="1">
    <citation type="submission" date="2020-10" db="EMBL/GenBank/DDBJ databases">
        <title>High-Quality Genome Resource of Clonostachys rosea strain S41 by Oxford Nanopore Long-Read Sequencing.</title>
        <authorList>
            <person name="Wang H."/>
        </authorList>
    </citation>
    <scope>NUCLEOTIDE SEQUENCE</scope>
    <source>
        <strain evidence="2">S41</strain>
    </source>
</reference>
<feature type="compositionally biased region" description="Polar residues" evidence="1">
    <location>
        <begin position="1"/>
        <end position="17"/>
    </location>
</feature>
<accession>A0A8H7TJ73</accession>
<dbReference type="Proteomes" id="UP000616885">
    <property type="component" value="Unassembled WGS sequence"/>
</dbReference>
<gene>
    <name evidence="2" type="ORF">IM811_014783</name>
</gene>
<evidence type="ECO:0000313" key="2">
    <source>
        <dbReference type="EMBL" id="KAF9750563.1"/>
    </source>
</evidence>
<evidence type="ECO:0000313" key="3">
    <source>
        <dbReference type="Proteomes" id="UP000616885"/>
    </source>
</evidence>
<comment type="caution">
    <text evidence="2">The sequence shown here is derived from an EMBL/GenBank/DDBJ whole genome shotgun (WGS) entry which is preliminary data.</text>
</comment>
<organism evidence="2 3">
    <name type="scientific">Bionectria ochroleuca</name>
    <name type="common">Gliocladium roseum</name>
    <dbReference type="NCBI Taxonomy" id="29856"/>
    <lineage>
        <taxon>Eukaryota</taxon>
        <taxon>Fungi</taxon>
        <taxon>Dikarya</taxon>
        <taxon>Ascomycota</taxon>
        <taxon>Pezizomycotina</taxon>
        <taxon>Sordariomycetes</taxon>
        <taxon>Hypocreomycetidae</taxon>
        <taxon>Hypocreales</taxon>
        <taxon>Bionectriaceae</taxon>
        <taxon>Clonostachys</taxon>
    </lineage>
</organism>
<feature type="region of interest" description="Disordered" evidence="1">
    <location>
        <begin position="1"/>
        <end position="109"/>
    </location>
</feature>
<evidence type="ECO:0000256" key="1">
    <source>
        <dbReference type="SAM" id="MobiDB-lite"/>
    </source>
</evidence>
<name>A0A8H7TJ73_BIOOC</name>
<sequence>MLRDNQQTPEPQAQPSIETAAPAPVQEEQTDAVSPISPIEEDATKAAQAPDAEVSKSQFTQGPLEDQPAFVPESDDENDATPPPLHAAPSLLVNPPLKSTLPACPRKRN</sequence>
<protein>
    <submittedName>
        <fullName evidence="2">Uncharacterized protein</fullName>
    </submittedName>
</protein>
<dbReference type="AlphaFoldDB" id="A0A8H7TJ73"/>